<dbReference type="RefSeq" id="WP_185358354.1">
    <property type="nucleotide sequence ID" value="NZ_JAARNB010000002.1"/>
</dbReference>
<organism evidence="2 4">
    <name type="scientific">Listeria booriae</name>
    <dbReference type="NCBI Taxonomy" id="1552123"/>
    <lineage>
        <taxon>Bacteria</taxon>
        <taxon>Bacillati</taxon>
        <taxon>Bacillota</taxon>
        <taxon>Bacilli</taxon>
        <taxon>Bacillales</taxon>
        <taxon>Listeriaceae</taxon>
        <taxon>Listeria</taxon>
    </lineage>
</organism>
<gene>
    <name evidence="1" type="ORF">HB759_09485</name>
    <name evidence="2" type="ORF">HCA46_12360</name>
</gene>
<dbReference type="EMBL" id="JAARUV010000004">
    <property type="protein sequence ID" value="MBC1779627.1"/>
    <property type="molecule type" value="Genomic_DNA"/>
</dbReference>
<accession>A0A7X0XS27</accession>
<comment type="caution">
    <text evidence="2">The sequence shown here is derived from an EMBL/GenBank/DDBJ whole genome shotgun (WGS) entry which is preliminary data.</text>
</comment>
<evidence type="ECO:0000313" key="2">
    <source>
        <dbReference type="EMBL" id="MBC1779627.1"/>
    </source>
</evidence>
<reference evidence="3 4" key="1">
    <citation type="submission" date="2020-03" db="EMBL/GenBank/DDBJ databases">
        <title>Soil Listeria distribution.</title>
        <authorList>
            <person name="Liao J."/>
            <person name="Wiedmann M."/>
        </authorList>
    </citation>
    <scope>NUCLEOTIDE SEQUENCE [LARGE SCALE GENOMIC DNA]</scope>
    <source>
        <strain evidence="2 4">FSL L7-1017</strain>
        <strain evidence="1 3">FSL L7-1833</strain>
    </source>
</reference>
<evidence type="ECO:0000313" key="1">
    <source>
        <dbReference type="EMBL" id="MBC1332162.1"/>
    </source>
</evidence>
<evidence type="ECO:0000313" key="3">
    <source>
        <dbReference type="Proteomes" id="UP000532866"/>
    </source>
</evidence>
<protein>
    <submittedName>
        <fullName evidence="2">DUF2247 family protein</fullName>
    </submittedName>
</protein>
<dbReference type="EMBL" id="JAAROL010000003">
    <property type="protein sequence ID" value="MBC1332162.1"/>
    <property type="molecule type" value="Genomic_DNA"/>
</dbReference>
<evidence type="ECO:0000313" key="4">
    <source>
        <dbReference type="Proteomes" id="UP000547643"/>
    </source>
</evidence>
<dbReference type="Proteomes" id="UP000547643">
    <property type="component" value="Unassembled WGS sequence"/>
</dbReference>
<name>A0A7X0XS27_9LIST</name>
<dbReference type="AlphaFoldDB" id="A0A7X0XS27"/>
<dbReference type="Proteomes" id="UP000532866">
    <property type="component" value="Unassembled WGS sequence"/>
</dbReference>
<proteinExistence type="predicted"/>
<sequence length="171" mass="20342">MQKLSPEDIISIVQNQDILDSLHILFIGYQADLINKTELMEYIEFLISNESKDSEEIVFLANLLWLSDEDFFMNFKNVLLKKGYTWHSEIENNETNILKSVFLLSIKKLEYTSLDSIFEKIENIFYKMGCPQFLRQFFQDISNIYYYDHGDIDLKKDKIRNKVQTIEKLIS</sequence>